<dbReference type="Pfam" id="PF11740">
    <property type="entry name" value="KfrA_N"/>
    <property type="match status" value="1"/>
</dbReference>
<dbReference type="RefSeq" id="WP_184048955.1">
    <property type="nucleotide sequence ID" value="NZ_JACIGK010000060.1"/>
</dbReference>
<evidence type="ECO:0000259" key="2">
    <source>
        <dbReference type="Pfam" id="PF11740"/>
    </source>
</evidence>
<protein>
    <submittedName>
        <fullName evidence="3">Chromosome segregation ATPase</fullName>
    </submittedName>
</protein>
<name>A0A7W6WBC9_9PROT</name>
<keyword evidence="4" id="KW-1185">Reference proteome</keyword>
<evidence type="ECO:0000256" key="1">
    <source>
        <dbReference type="SAM" id="MobiDB-lite"/>
    </source>
</evidence>
<reference evidence="3 4" key="1">
    <citation type="submission" date="2020-08" db="EMBL/GenBank/DDBJ databases">
        <title>Genome sequencing of Purple Non-Sulfur Bacteria from various extreme environments.</title>
        <authorList>
            <person name="Mayer M."/>
        </authorList>
    </citation>
    <scope>NUCLEOTIDE SEQUENCE [LARGE SCALE GENOMIC DNA]</scope>
    <source>
        <strain evidence="3 4">JA131</strain>
    </source>
</reference>
<feature type="region of interest" description="Disordered" evidence="1">
    <location>
        <begin position="158"/>
        <end position="187"/>
    </location>
</feature>
<organism evidence="3 4">
    <name type="scientific">Roseospira visakhapatnamensis</name>
    <dbReference type="NCBI Taxonomy" id="390880"/>
    <lineage>
        <taxon>Bacteria</taxon>
        <taxon>Pseudomonadati</taxon>
        <taxon>Pseudomonadota</taxon>
        <taxon>Alphaproteobacteria</taxon>
        <taxon>Rhodospirillales</taxon>
        <taxon>Rhodospirillaceae</taxon>
        <taxon>Roseospira</taxon>
    </lineage>
</organism>
<dbReference type="AlphaFoldDB" id="A0A7W6WBC9"/>
<accession>A0A7W6WBC9</accession>
<sequence>MAITRDRIWAAADDLDAAGQKPTLAAVRKAVGGGSFTTIQEAMVAWKARKAAREVPERQPVPQAVADQLEALGAEVWTVALDLATARLAGERETLAAARAEMEAARRDAADLADQLNADLEETRARLEAVAGERDASRTEAGALRQSLAVAEAHGREMERRAAEGRDEAAQARRETTEARERAADLTGRLSVLEAQNAALLARLTSPAPAGPSA</sequence>
<dbReference type="EMBL" id="JACIGK010000060">
    <property type="protein sequence ID" value="MBB4268205.1"/>
    <property type="molecule type" value="Genomic_DNA"/>
</dbReference>
<proteinExistence type="predicted"/>
<feature type="domain" description="KfrA N-terminal DNA-binding" evidence="2">
    <location>
        <begin position="4"/>
        <end position="119"/>
    </location>
</feature>
<dbReference type="InterPro" id="IPR021104">
    <property type="entry name" value="KfrA_DNA-bd_N"/>
</dbReference>
<evidence type="ECO:0000313" key="4">
    <source>
        <dbReference type="Proteomes" id="UP000554286"/>
    </source>
</evidence>
<dbReference type="Proteomes" id="UP000554286">
    <property type="component" value="Unassembled WGS sequence"/>
</dbReference>
<gene>
    <name evidence="3" type="ORF">GGD89_003862</name>
</gene>
<comment type="caution">
    <text evidence="3">The sequence shown here is derived from an EMBL/GenBank/DDBJ whole genome shotgun (WGS) entry which is preliminary data.</text>
</comment>
<feature type="compositionally biased region" description="Basic and acidic residues" evidence="1">
    <location>
        <begin position="158"/>
        <end position="184"/>
    </location>
</feature>
<evidence type="ECO:0000313" key="3">
    <source>
        <dbReference type="EMBL" id="MBB4268205.1"/>
    </source>
</evidence>